<reference evidence="11 12" key="1">
    <citation type="submission" date="2018-11" db="EMBL/GenBank/DDBJ databases">
        <title>Genome sequence of strain 7197.</title>
        <authorList>
            <person name="Gao J."/>
            <person name="Sun J."/>
        </authorList>
    </citation>
    <scope>NUCLEOTIDE SEQUENCE [LARGE SCALE GENOMIC DNA]</scope>
    <source>
        <strain evidence="11 12">7197</strain>
    </source>
</reference>
<dbReference type="Gene3D" id="3.90.1150.10">
    <property type="entry name" value="Aspartate Aminotransferase, domain 1"/>
    <property type="match status" value="1"/>
</dbReference>
<evidence type="ECO:0000256" key="10">
    <source>
        <dbReference type="RuleBase" id="RU362118"/>
    </source>
</evidence>
<dbReference type="GO" id="GO:0018826">
    <property type="term" value="F:methionine gamma-lyase activity"/>
    <property type="evidence" value="ECO:0007669"/>
    <property type="project" value="UniProtKB-EC"/>
</dbReference>
<dbReference type="AlphaFoldDB" id="A0A3N9PAI0"/>
<dbReference type="GO" id="GO:0030170">
    <property type="term" value="F:pyridoxal phosphate binding"/>
    <property type="evidence" value="ECO:0007669"/>
    <property type="project" value="InterPro"/>
</dbReference>
<gene>
    <name evidence="11" type="ORF">EH198_01985</name>
</gene>
<evidence type="ECO:0000313" key="11">
    <source>
        <dbReference type="EMBL" id="RQW13223.1"/>
    </source>
</evidence>
<keyword evidence="12" id="KW-1185">Reference proteome</keyword>
<comment type="similarity">
    <text evidence="2 10">Belongs to the trans-sulfuration enzymes family.</text>
</comment>
<dbReference type="FunFam" id="3.40.640.10:FF:000046">
    <property type="entry name" value="Cystathionine gamma-lyase"/>
    <property type="match status" value="1"/>
</dbReference>
<protein>
    <recommendedName>
        <fullName evidence="5">homocysteine desulfhydrase</fullName>
        <ecNumber evidence="5">4.4.1.2</ecNumber>
    </recommendedName>
    <alternativeName>
        <fullName evidence="6">Homocysteine desulfhydrase</fullName>
    </alternativeName>
</protein>
<dbReference type="SUPFAM" id="SSF53383">
    <property type="entry name" value="PLP-dependent transferases"/>
    <property type="match status" value="1"/>
</dbReference>
<accession>A0A3N9PAI0</accession>
<evidence type="ECO:0000256" key="8">
    <source>
        <dbReference type="ARBA" id="ARBA00052699"/>
    </source>
</evidence>
<evidence type="ECO:0000256" key="5">
    <source>
        <dbReference type="ARBA" id="ARBA00047175"/>
    </source>
</evidence>
<dbReference type="InterPro" id="IPR000277">
    <property type="entry name" value="Cys/Met-Metab_PyrdxlP-dep_enz"/>
</dbReference>
<dbReference type="PIRSF" id="PIRSF001434">
    <property type="entry name" value="CGS"/>
    <property type="match status" value="1"/>
</dbReference>
<dbReference type="OrthoDB" id="9780685at2"/>
<dbReference type="PANTHER" id="PTHR43797">
    <property type="entry name" value="HOMOCYSTEINE/CYSTEINE SYNTHASE"/>
    <property type="match status" value="1"/>
</dbReference>
<dbReference type="Proteomes" id="UP000282529">
    <property type="component" value="Unassembled WGS sequence"/>
</dbReference>
<proteinExistence type="inferred from homology"/>
<dbReference type="InterPro" id="IPR006235">
    <property type="entry name" value="OAc-hSer/O-AcSer_sulfhydrylase"/>
</dbReference>
<dbReference type="Pfam" id="PF01053">
    <property type="entry name" value="Cys_Met_Meta_PP"/>
    <property type="match status" value="1"/>
</dbReference>
<dbReference type="GO" id="GO:0019346">
    <property type="term" value="P:transsulfuration"/>
    <property type="evidence" value="ECO:0007669"/>
    <property type="project" value="InterPro"/>
</dbReference>
<sequence length="439" mass="47776">MSEKQLGFDTLKVRAGYQSSDHNYAVAVPIYQTASYDLGSVERAEKLFGLEEAGFLYTRIGNPTVDVLEQRLTALDKGTGAVAVASGMAAIAYTLLNLAEGGGRILTTPQLYGGTFDAIKRLFPKFGVQVDFVENSDDPDSFRQAIGPDTKAVLIESISNPNATILDVEAIAKVAHDNGIPLVIDNTFGTPYLFDSFAHGADIIIYSATKAIGGHGTTLGGVIVENGQFNWDNGKFPHFQEPQFLLRDQNTGRERSILEVFPAAPFTTRIRLSYLAYFGASLSPFDAFLLIQGIVTLSERIDKQVSNALKIVQYLQGNDKVSWVNHPAAEGNPYKTLADKYFPKGAGSIFSFGFTGNDEQLKIFLNSVELFSYHANVGDARSLIINSPKTTHGELNAEEQILAGIKPETVRLSIGLENADDLIADLEQAFEKAFVETLV</sequence>
<feature type="modified residue" description="N6-(pyridoxal phosphate)lysine" evidence="9">
    <location>
        <position position="210"/>
    </location>
</feature>
<organism evidence="11 12">
    <name type="scientific">Paenibacillus rhizophilus</name>
    <dbReference type="NCBI Taxonomy" id="1850366"/>
    <lineage>
        <taxon>Bacteria</taxon>
        <taxon>Bacillati</taxon>
        <taxon>Bacillota</taxon>
        <taxon>Bacilli</taxon>
        <taxon>Bacillales</taxon>
        <taxon>Paenibacillaceae</taxon>
        <taxon>Paenibacillus</taxon>
    </lineage>
</organism>
<comment type="caution">
    <text evidence="11">The sequence shown here is derived from an EMBL/GenBank/DDBJ whole genome shotgun (WGS) entry which is preliminary data.</text>
</comment>
<dbReference type="EC" id="4.4.1.2" evidence="5"/>
<dbReference type="EMBL" id="RQPI01000001">
    <property type="protein sequence ID" value="RQW13223.1"/>
    <property type="molecule type" value="Genomic_DNA"/>
</dbReference>
<dbReference type="InterPro" id="IPR015422">
    <property type="entry name" value="PyrdxlP-dep_Trfase_small"/>
</dbReference>
<dbReference type="GO" id="GO:0071269">
    <property type="term" value="P:L-homocysteine biosynthetic process"/>
    <property type="evidence" value="ECO:0007669"/>
    <property type="project" value="TreeGrafter"/>
</dbReference>
<dbReference type="GO" id="GO:0005737">
    <property type="term" value="C:cytoplasm"/>
    <property type="evidence" value="ECO:0007669"/>
    <property type="project" value="TreeGrafter"/>
</dbReference>
<dbReference type="InterPro" id="IPR015421">
    <property type="entry name" value="PyrdxlP-dep_Trfase_major"/>
</dbReference>
<evidence type="ECO:0000256" key="1">
    <source>
        <dbReference type="ARBA" id="ARBA00001933"/>
    </source>
</evidence>
<evidence type="ECO:0000256" key="9">
    <source>
        <dbReference type="PIRSR" id="PIRSR001434-2"/>
    </source>
</evidence>
<evidence type="ECO:0000256" key="7">
    <source>
        <dbReference type="ARBA" id="ARBA00048780"/>
    </source>
</evidence>
<dbReference type="GO" id="GO:0003961">
    <property type="term" value="F:O-acetylhomoserine aminocarboxypropyltransferase activity"/>
    <property type="evidence" value="ECO:0007669"/>
    <property type="project" value="TreeGrafter"/>
</dbReference>
<dbReference type="GO" id="GO:0004124">
    <property type="term" value="F:cysteine synthase activity"/>
    <property type="evidence" value="ECO:0007669"/>
    <property type="project" value="TreeGrafter"/>
</dbReference>
<keyword evidence="4 9" id="KW-0663">Pyridoxal phosphate</keyword>
<evidence type="ECO:0000256" key="6">
    <source>
        <dbReference type="ARBA" id="ARBA00047199"/>
    </source>
</evidence>
<dbReference type="InterPro" id="IPR015424">
    <property type="entry name" value="PyrdxlP-dep_Trfase"/>
</dbReference>
<dbReference type="CDD" id="cd00614">
    <property type="entry name" value="CGS_like"/>
    <property type="match status" value="1"/>
</dbReference>
<comment type="cofactor">
    <cofactor evidence="1 10">
        <name>pyridoxal 5'-phosphate</name>
        <dbReference type="ChEBI" id="CHEBI:597326"/>
    </cofactor>
</comment>
<name>A0A3N9PAI0_9BACL</name>
<evidence type="ECO:0000256" key="4">
    <source>
        <dbReference type="ARBA" id="ARBA00022898"/>
    </source>
</evidence>
<evidence type="ECO:0000256" key="2">
    <source>
        <dbReference type="ARBA" id="ARBA00009077"/>
    </source>
</evidence>
<comment type="catalytic activity">
    <reaction evidence="8">
        <text>L-methionine + H2O = methanethiol + 2-oxobutanoate + NH4(+)</text>
        <dbReference type="Rhea" id="RHEA:23800"/>
        <dbReference type="ChEBI" id="CHEBI:15377"/>
        <dbReference type="ChEBI" id="CHEBI:16007"/>
        <dbReference type="ChEBI" id="CHEBI:16763"/>
        <dbReference type="ChEBI" id="CHEBI:28938"/>
        <dbReference type="ChEBI" id="CHEBI:57844"/>
        <dbReference type="EC" id="4.4.1.11"/>
    </reaction>
    <physiologicalReaction direction="left-to-right" evidence="8">
        <dbReference type="Rhea" id="RHEA:23801"/>
    </physiologicalReaction>
</comment>
<dbReference type="GO" id="GO:0047982">
    <property type="term" value="F:homocysteine desulfhydrase activity"/>
    <property type="evidence" value="ECO:0007669"/>
    <property type="project" value="UniProtKB-EC"/>
</dbReference>
<dbReference type="Gene3D" id="3.40.640.10">
    <property type="entry name" value="Type I PLP-dependent aspartate aminotransferase-like (Major domain)"/>
    <property type="match status" value="1"/>
</dbReference>
<dbReference type="RefSeq" id="WP_124693871.1">
    <property type="nucleotide sequence ID" value="NZ_JBHUFE010000016.1"/>
</dbReference>
<keyword evidence="3 11" id="KW-0808">Transferase</keyword>
<dbReference type="PANTHER" id="PTHR43797:SF2">
    <property type="entry name" value="HOMOCYSTEINE_CYSTEINE SYNTHASE"/>
    <property type="match status" value="1"/>
</dbReference>
<comment type="catalytic activity">
    <reaction evidence="7">
        <text>L-homocysteine + H2O = 2-oxobutanoate + hydrogen sulfide + NH4(+) + H(+)</text>
        <dbReference type="Rhea" id="RHEA:14501"/>
        <dbReference type="ChEBI" id="CHEBI:15377"/>
        <dbReference type="ChEBI" id="CHEBI:15378"/>
        <dbReference type="ChEBI" id="CHEBI:16763"/>
        <dbReference type="ChEBI" id="CHEBI:28938"/>
        <dbReference type="ChEBI" id="CHEBI:29919"/>
        <dbReference type="ChEBI" id="CHEBI:58199"/>
        <dbReference type="EC" id="4.4.1.2"/>
    </reaction>
    <physiologicalReaction direction="left-to-right" evidence="7">
        <dbReference type="Rhea" id="RHEA:14502"/>
    </physiologicalReaction>
</comment>
<evidence type="ECO:0000256" key="3">
    <source>
        <dbReference type="ARBA" id="ARBA00022679"/>
    </source>
</evidence>
<dbReference type="GO" id="GO:0006535">
    <property type="term" value="P:cysteine biosynthetic process from serine"/>
    <property type="evidence" value="ECO:0007669"/>
    <property type="project" value="TreeGrafter"/>
</dbReference>
<evidence type="ECO:0000313" key="12">
    <source>
        <dbReference type="Proteomes" id="UP000282529"/>
    </source>
</evidence>